<protein>
    <submittedName>
        <fullName evidence="1">Uncharacterized protein</fullName>
    </submittedName>
</protein>
<name>A0ABV1DDJ9_9FIRM</name>
<dbReference type="EMBL" id="JBBMFM010000129">
    <property type="protein sequence ID" value="MEQ2427818.1"/>
    <property type="molecule type" value="Genomic_DNA"/>
</dbReference>
<keyword evidence="2" id="KW-1185">Reference proteome</keyword>
<dbReference type="Proteomes" id="UP001454086">
    <property type="component" value="Unassembled WGS sequence"/>
</dbReference>
<evidence type="ECO:0000313" key="1">
    <source>
        <dbReference type="EMBL" id="MEQ2427818.1"/>
    </source>
</evidence>
<accession>A0ABV1DDJ9</accession>
<organism evidence="1 2">
    <name type="scientific">Enterocloster hominis</name>
    <name type="common">ex Hitch et al. 2024</name>
    <dbReference type="NCBI Taxonomy" id="1917870"/>
    <lineage>
        <taxon>Bacteria</taxon>
        <taxon>Bacillati</taxon>
        <taxon>Bacillota</taxon>
        <taxon>Clostridia</taxon>
        <taxon>Lachnospirales</taxon>
        <taxon>Lachnospiraceae</taxon>
        <taxon>Enterocloster</taxon>
    </lineage>
</organism>
<sequence>MESKILYQLTMRCDSKQCELDLALYGIKDVDGEYVYLAQKKVKKSILGDVSADYSDDGTILLKSFFMPKEAALIMVRRMFIYFYKRSIPMADGGANFSYQRFRAMARLVEAEWGKLLYPEYDSSWFLGGLKSDVWEQEFKETMNECLTDNAEKGE</sequence>
<reference evidence="1 2" key="1">
    <citation type="submission" date="2024-03" db="EMBL/GenBank/DDBJ databases">
        <title>Human intestinal bacterial collection.</title>
        <authorList>
            <person name="Pauvert C."/>
            <person name="Hitch T.C.A."/>
            <person name="Clavel T."/>
        </authorList>
    </citation>
    <scope>NUCLEOTIDE SEQUENCE [LARGE SCALE GENOMIC DNA]</scope>
    <source>
        <strain evidence="1 2">CLA-SR-H021</strain>
    </source>
</reference>
<gene>
    <name evidence="1" type="ORF">WMQ36_22910</name>
</gene>
<dbReference type="RefSeq" id="WP_008722046.1">
    <property type="nucleotide sequence ID" value="NZ_JBBMFM010000129.1"/>
</dbReference>
<evidence type="ECO:0000313" key="2">
    <source>
        <dbReference type="Proteomes" id="UP001454086"/>
    </source>
</evidence>
<comment type="caution">
    <text evidence="1">The sequence shown here is derived from an EMBL/GenBank/DDBJ whole genome shotgun (WGS) entry which is preliminary data.</text>
</comment>
<proteinExistence type="predicted"/>